<dbReference type="SUPFAM" id="SSF160240">
    <property type="entry name" value="Cation efflux protein cytoplasmic domain-like"/>
    <property type="match status" value="1"/>
</dbReference>
<dbReference type="InterPro" id="IPR058533">
    <property type="entry name" value="Cation_efflux_TM"/>
</dbReference>
<dbReference type="NCBIfam" id="TIGR01297">
    <property type="entry name" value="CDF"/>
    <property type="match status" value="1"/>
</dbReference>
<dbReference type="RefSeq" id="WP_005959299.1">
    <property type="nucleotide sequence ID" value="NZ_CAXOUJ010000032.1"/>
</dbReference>
<evidence type="ECO:0000259" key="9">
    <source>
        <dbReference type="Pfam" id="PF16916"/>
    </source>
</evidence>
<evidence type="ECO:0000313" key="10">
    <source>
        <dbReference type="EMBL" id="KYL05460.1"/>
    </source>
</evidence>
<keyword evidence="3" id="KW-0813">Transport</keyword>
<dbReference type="FunFam" id="1.20.1510.10:FF:000006">
    <property type="entry name" value="Divalent cation efflux transporter"/>
    <property type="match status" value="1"/>
</dbReference>
<comment type="subcellular location">
    <subcellularLocation>
        <location evidence="1">Membrane</location>
        <topology evidence="1">Multi-pass membrane protein</topology>
    </subcellularLocation>
</comment>
<name>A0A162JAY6_9FUSO</name>
<dbReference type="InterPro" id="IPR027470">
    <property type="entry name" value="Cation_efflux_CTD"/>
</dbReference>
<feature type="transmembrane region" description="Helical" evidence="7">
    <location>
        <begin position="12"/>
        <end position="33"/>
    </location>
</feature>
<comment type="caution">
    <text evidence="10">The sequence shown here is derived from an EMBL/GenBank/DDBJ whole genome shotgun (WGS) entry which is preliminary data.</text>
</comment>
<dbReference type="Pfam" id="PF01545">
    <property type="entry name" value="Cation_efflux"/>
    <property type="match status" value="1"/>
</dbReference>
<feature type="transmembrane region" description="Helical" evidence="7">
    <location>
        <begin position="80"/>
        <end position="98"/>
    </location>
</feature>
<evidence type="ECO:0000256" key="5">
    <source>
        <dbReference type="ARBA" id="ARBA00022989"/>
    </source>
</evidence>
<dbReference type="GO" id="GO:0015341">
    <property type="term" value="F:zinc efflux antiporter activity"/>
    <property type="evidence" value="ECO:0007669"/>
    <property type="project" value="TreeGrafter"/>
</dbReference>
<feature type="domain" description="Cation efflux protein cytoplasmic" evidence="9">
    <location>
        <begin position="212"/>
        <end position="286"/>
    </location>
</feature>
<dbReference type="InterPro" id="IPR027469">
    <property type="entry name" value="Cation_efflux_TMD_sf"/>
</dbReference>
<sequence length="294" mass="33113">MLKNYKEVQKVLLIILVLNILVAGVKTVLGYLIHSSSMLADGIHSFSDGASNVVGLLGIQLSKKPEDTQHPYGHEKIEMLSSLCIGLLLFFLGVQVFLEGIRSFQNPKVPVITTESMLLLAVTLLINITVSYFEAKKGRQLKSTILVSDAMHTKSDIYVSFGVFFSLFAIKMGLPAYVDTLMSCLVSFFILHAAWEILRDNVGILLDSKVLEEARIRKVILSHPEIKGVHKIRTRGTLAHVYMDLHILVEKDMTVEVAHKLSHSLEEELQKEFQVEIQVLIHVEPYREVCYLKK</sequence>
<evidence type="ECO:0000256" key="2">
    <source>
        <dbReference type="ARBA" id="ARBA00008114"/>
    </source>
</evidence>
<protein>
    <submittedName>
        <fullName evidence="10">Cation transporter</fullName>
    </submittedName>
</protein>
<dbReference type="Gene3D" id="3.30.70.1350">
    <property type="entry name" value="Cation efflux protein, cytoplasmic domain"/>
    <property type="match status" value="1"/>
</dbReference>
<keyword evidence="6 7" id="KW-0472">Membrane</keyword>
<dbReference type="EMBL" id="LVEA01000001">
    <property type="protein sequence ID" value="KYL05460.1"/>
    <property type="molecule type" value="Genomic_DNA"/>
</dbReference>
<dbReference type="PANTHER" id="PTHR43840">
    <property type="entry name" value="MITOCHONDRIAL METAL TRANSPORTER 1-RELATED"/>
    <property type="match status" value="1"/>
</dbReference>
<dbReference type="PANTHER" id="PTHR43840:SF15">
    <property type="entry name" value="MITOCHONDRIAL METAL TRANSPORTER 1-RELATED"/>
    <property type="match status" value="1"/>
</dbReference>
<feature type="transmembrane region" description="Helical" evidence="7">
    <location>
        <begin position="118"/>
        <end position="135"/>
    </location>
</feature>
<organism evidence="10 11">
    <name type="scientific">Fusobacterium necrophorum subsp. funduliforme</name>
    <dbReference type="NCBI Taxonomy" id="143387"/>
    <lineage>
        <taxon>Bacteria</taxon>
        <taxon>Fusobacteriati</taxon>
        <taxon>Fusobacteriota</taxon>
        <taxon>Fusobacteriia</taxon>
        <taxon>Fusobacteriales</taxon>
        <taxon>Fusobacteriaceae</taxon>
        <taxon>Fusobacterium</taxon>
    </lineage>
</organism>
<feature type="domain" description="Cation efflux protein transmembrane" evidence="8">
    <location>
        <begin position="12"/>
        <end position="206"/>
    </location>
</feature>
<dbReference type="SUPFAM" id="SSF161111">
    <property type="entry name" value="Cation efflux protein transmembrane domain-like"/>
    <property type="match status" value="1"/>
</dbReference>
<evidence type="ECO:0000259" key="8">
    <source>
        <dbReference type="Pfam" id="PF01545"/>
    </source>
</evidence>
<gene>
    <name evidence="10" type="ORF">A2J07_01625</name>
</gene>
<dbReference type="AlphaFoldDB" id="A0A162JAY6"/>
<dbReference type="GO" id="GO:0015093">
    <property type="term" value="F:ferrous iron transmembrane transporter activity"/>
    <property type="evidence" value="ECO:0007669"/>
    <property type="project" value="TreeGrafter"/>
</dbReference>
<evidence type="ECO:0000256" key="6">
    <source>
        <dbReference type="ARBA" id="ARBA00023136"/>
    </source>
</evidence>
<dbReference type="GO" id="GO:0015086">
    <property type="term" value="F:cadmium ion transmembrane transporter activity"/>
    <property type="evidence" value="ECO:0007669"/>
    <property type="project" value="TreeGrafter"/>
</dbReference>
<dbReference type="Pfam" id="PF16916">
    <property type="entry name" value="ZT_dimer"/>
    <property type="match status" value="1"/>
</dbReference>
<dbReference type="InterPro" id="IPR036837">
    <property type="entry name" value="Cation_efflux_CTD_sf"/>
</dbReference>
<evidence type="ECO:0000313" key="11">
    <source>
        <dbReference type="Proteomes" id="UP000075816"/>
    </source>
</evidence>
<dbReference type="GO" id="GO:0006882">
    <property type="term" value="P:intracellular zinc ion homeostasis"/>
    <property type="evidence" value="ECO:0007669"/>
    <property type="project" value="TreeGrafter"/>
</dbReference>
<evidence type="ECO:0000256" key="7">
    <source>
        <dbReference type="SAM" id="Phobius"/>
    </source>
</evidence>
<feature type="transmembrane region" description="Helical" evidence="7">
    <location>
        <begin position="156"/>
        <end position="174"/>
    </location>
</feature>
<dbReference type="Proteomes" id="UP000075816">
    <property type="component" value="Unassembled WGS sequence"/>
</dbReference>
<evidence type="ECO:0000256" key="1">
    <source>
        <dbReference type="ARBA" id="ARBA00004141"/>
    </source>
</evidence>
<dbReference type="Gene3D" id="1.20.1510.10">
    <property type="entry name" value="Cation efflux protein transmembrane domain"/>
    <property type="match status" value="1"/>
</dbReference>
<comment type="similarity">
    <text evidence="2">Belongs to the cation diffusion facilitator (CDF) transporter (TC 2.A.4) family.</text>
</comment>
<keyword evidence="5 7" id="KW-1133">Transmembrane helix</keyword>
<evidence type="ECO:0000256" key="4">
    <source>
        <dbReference type="ARBA" id="ARBA00022692"/>
    </source>
</evidence>
<keyword evidence="4 7" id="KW-0812">Transmembrane</keyword>
<dbReference type="eggNOG" id="COG0053">
    <property type="taxonomic scope" value="Bacteria"/>
</dbReference>
<dbReference type="InterPro" id="IPR050291">
    <property type="entry name" value="CDF_Transporter"/>
</dbReference>
<proteinExistence type="inferred from homology"/>
<accession>A0A162JAY6</accession>
<reference evidence="10 11" key="1">
    <citation type="submission" date="2016-03" db="EMBL/GenBank/DDBJ databases">
        <title>Comparative genomics of human isolates of Fusobacterium necrophorum.</title>
        <authorList>
            <person name="Jensen A."/>
            <person name="Bank S."/>
            <person name="Andersen P.S."/>
            <person name="Kristensen L.H."/>
            <person name="Prag J."/>
        </authorList>
    </citation>
    <scope>NUCLEOTIDE SEQUENCE [LARGE SCALE GENOMIC DNA]</scope>
    <source>
        <strain evidence="10 11">LS_1264</strain>
    </source>
</reference>
<evidence type="ECO:0000256" key="3">
    <source>
        <dbReference type="ARBA" id="ARBA00022448"/>
    </source>
</evidence>
<dbReference type="GO" id="GO:0005886">
    <property type="term" value="C:plasma membrane"/>
    <property type="evidence" value="ECO:0007669"/>
    <property type="project" value="TreeGrafter"/>
</dbReference>
<dbReference type="InterPro" id="IPR002524">
    <property type="entry name" value="Cation_efflux"/>
</dbReference>
<dbReference type="KEGG" id="fnf:BSQ88_04705"/>